<comment type="caution">
    <text evidence="1">The sequence shown here is derived from an EMBL/GenBank/DDBJ whole genome shotgun (WGS) entry which is preliminary data.</text>
</comment>
<evidence type="ECO:0000313" key="2">
    <source>
        <dbReference type="Proteomes" id="UP000789860"/>
    </source>
</evidence>
<feature type="non-terminal residue" evidence="1">
    <location>
        <position position="78"/>
    </location>
</feature>
<name>A0ACA9NZC9_9GLOM</name>
<reference evidence="1" key="1">
    <citation type="submission" date="2021-06" db="EMBL/GenBank/DDBJ databases">
        <authorList>
            <person name="Kallberg Y."/>
            <person name="Tangrot J."/>
            <person name="Rosling A."/>
        </authorList>
    </citation>
    <scope>NUCLEOTIDE SEQUENCE</scope>
    <source>
        <strain evidence="1">AU212A</strain>
    </source>
</reference>
<protein>
    <submittedName>
        <fullName evidence="1">6515_t:CDS:1</fullName>
    </submittedName>
</protein>
<dbReference type="EMBL" id="CAJVPM010033360">
    <property type="protein sequence ID" value="CAG8685177.1"/>
    <property type="molecule type" value="Genomic_DNA"/>
</dbReference>
<accession>A0ACA9NZC9</accession>
<keyword evidence="2" id="KW-1185">Reference proteome</keyword>
<evidence type="ECO:0000313" key="1">
    <source>
        <dbReference type="EMBL" id="CAG8685177.1"/>
    </source>
</evidence>
<sequence>MSPIKYYSTLGYYAVHIGHNGKPRAIASIGVFFTDNDQCNLSERLPGLRQTNNRAELFAVIRALEICDRNQDITINTD</sequence>
<gene>
    <name evidence="1" type="ORF">SCALOS_LOCUS9881</name>
</gene>
<proteinExistence type="predicted"/>
<organism evidence="1 2">
    <name type="scientific">Scutellospora calospora</name>
    <dbReference type="NCBI Taxonomy" id="85575"/>
    <lineage>
        <taxon>Eukaryota</taxon>
        <taxon>Fungi</taxon>
        <taxon>Fungi incertae sedis</taxon>
        <taxon>Mucoromycota</taxon>
        <taxon>Glomeromycotina</taxon>
        <taxon>Glomeromycetes</taxon>
        <taxon>Diversisporales</taxon>
        <taxon>Gigasporaceae</taxon>
        <taxon>Scutellospora</taxon>
    </lineage>
</organism>
<dbReference type="Proteomes" id="UP000789860">
    <property type="component" value="Unassembled WGS sequence"/>
</dbReference>